<dbReference type="InterPro" id="IPR050109">
    <property type="entry name" value="HTH-type_TetR-like_transc_reg"/>
</dbReference>
<dbReference type="Pfam" id="PF00440">
    <property type="entry name" value="TetR_N"/>
    <property type="match status" value="1"/>
</dbReference>
<dbReference type="PANTHER" id="PTHR30055">
    <property type="entry name" value="HTH-TYPE TRANSCRIPTIONAL REGULATOR RUTR"/>
    <property type="match status" value="1"/>
</dbReference>
<accession>A0A1S1RG32</accession>
<evidence type="ECO:0000256" key="4">
    <source>
        <dbReference type="PROSITE-ProRule" id="PRU00335"/>
    </source>
</evidence>
<dbReference type="RefSeq" id="WP_071082389.1">
    <property type="nucleotide sequence ID" value="NZ_MBLM01000014.1"/>
</dbReference>
<dbReference type="GO" id="GO:0003700">
    <property type="term" value="F:DNA-binding transcription factor activity"/>
    <property type="evidence" value="ECO:0007669"/>
    <property type="project" value="TreeGrafter"/>
</dbReference>
<dbReference type="InterPro" id="IPR049445">
    <property type="entry name" value="TetR_SbtR-like_C"/>
</dbReference>
<dbReference type="PANTHER" id="PTHR30055:SF234">
    <property type="entry name" value="HTH-TYPE TRANSCRIPTIONAL REGULATOR BETI"/>
    <property type="match status" value="1"/>
</dbReference>
<dbReference type="Pfam" id="PF21597">
    <property type="entry name" value="TetR_C_43"/>
    <property type="match status" value="1"/>
</dbReference>
<dbReference type="Gene3D" id="1.10.357.10">
    <property type="entry name" value="Tetracycline Repressor, domain 2"/>
    <property type="match status" value="1"/>
</dbReference>
<dbReference type="Proteomes" id="UP000179627">
    <property type="component" value="Unassembled WGS sequence"/>
</dbReference>
<dbReference type="PROSITE" id="PS50977">
    <property type="entry name" value="HTH_TETR_2"/>
    <property type="match status" value="1"/>
</dbReference>
<keyword evidence="3" id="KW-0804">Transcription</keyword>
<feature type="DNA-binding region" description="H-T-H motif" evidence="4">
    <location>
        <begin position="28"/>
        <end position="47"/>
    </location>
</feature>
<keyword evidence="1" id="KW-0805">Transcription regulation</keyword>
<keyword evidence="7" id="KW-1185">Reference proteome</keyword>
<dbReference type="InterPro" id="IPR009057">
    <property type="entry name" value="Homeodomain-like_sf"/>
</dbReference>
<protein>
    <submittedName>
        <fullName evidence="6">Transcriptional regulator</fullName>
    </submittedName>
</protein>
<evidence type="ECO:0000256" key="2">
    <source>
        <dbReference type="ARBA" id="ARBA00023125"/>
    </source>
</evidence>
<evidence type="ECO:0000256" key="3">
    <source>
        <dbReference type="ARBA" id="ARBA00023163"/>
    </source>
</evidence>
<name>A0A1S1RG32_9ACTN</name>
<evidence type="ECO:0000259" key="5">
    <source>
        <dbReference type="PROSITE" id="PS50977"/>
    </source>
</evidence>
<gene>
    <name evidence="6" type="ORF">CC117_09765</name>
</gene>
<dbReference type="SUPFAM" id="SSF46689">
    <property type="entry name" value="Homeodomain-like"/>
    <property type="match status" value="1"/>
</dbReference>
<dbReference type="AlphaFoldDB" id="A0A1S1RG32"/>
<reference evidence="7" key="1">
    <citation type="submission" date="2016-07" db="EMBL/GenBank/DDBJ databases">
        <title>Sequence Frankia sp. strain CcI1.17.</title>
        <authorList>
            <person name="Ghodhbane-Gtari F."/>
            <person name="Swanson E."/>
            <person name="Gueddou A."/>
            <person name="Morris K."/>
            <person name="Hezbri K."/>
            <person name="Ktari A."/>
            <person name="Nouioui I."/>
            <person name="Abebe-Akele F."/>
            <person name="Simpson S."/>
            <person name="Thomas K."/>
            <person name="Gtari M."/>
            <person name="Tisa L.S."/>
            <person name="Hurst S."/>
        </authorList>
    </citation>
    <scope>NUCLEOTIDE SEQUENCE [LARGE SCALE GENOMIC DNA]</scope>
    <source>
        <strain evidence="7">Cc1.17</strain>
    </source>
</reference>
<comment type="caution">
    <text evidence="6">The sequence shown here is derived from an EMBL/GenBank/DDBJ whole genome shotgun (WGS) entry which is preliminary data.</text>
</comment>
<dbReference type="GO" id="GO:0000976">
    <property type="term" value="F:transcription cis-regulatory region binding"/>
    <property type="evidence" value="ECO:0007669"/>
    <property type="project" value="TreeGrafter"/>
</dbReference>
<sequence length="179" mass="19129">MRRNAVANRERILAAAEAVFGEYGAAGSTEDVARRAEVGIATVFRHFPTKAALVEAALVRHFDLLNERARTLAAGADPGQAFQDLLRTMVEDGSTKLTLISQLPDGQFPPSVHQAADRLRATVEELLDRAARSGAIRRDVGADEVYLLVRGIAQACATMPTTPHTVSRALDVVLAGLSA</sequence>
<feature type="domain" description="HTH tetR-type" evidence="5">
    <location>
        <begin position="6"/>
        <end position="65"/>
    </location>
</feature>
<evidence type="ECO:0000256" key="1">
    <source>
        <dbReference type="ARBA" id="ARBA00023015"/>
    </source>
</evidence>
<dbReference type="OrthoDB" id="9795011at2"/>
<evidence type="ECO:0000313" key="7">
    <source>
        <dbReference type="Proteomes" id="UP000179627"/>
    </source>
</evidence>
<dbReference type="InterPro" id="IPR001647">
    <property type="entry name" value="HTH_TetR"/>
</dbReference>
<proteinExistence type="predicted"/>
<keyword evidence="2 4" id="KW-0238">DNA-binding</keyword>
<evidence type="ECO:0000313" key="6">
    <source>
        <dbReference type="EMBL" id="OHV44977.1"/>
    </source>
</evidence>
<dbReference type="SUPFAM" id="SSF48498">
    <property type="entry name" value="Tetracyclin repressor-like, C-terminal domain"/>
    <property type="match status" value="1"/>
</dbReference>
<dbReference type="EMBL" id="MBLM01000014">
    <property type="protein sequence ID" value="OHV44977.1"/>
    <property type="molecule type" value="Genomic_DNA"/>
</dbReference>
<organism evidence="6 7">
    <name type="scientific">Parafrankia colletiae</name>
    <dbReference type="NCBI Taxonomy" id="573497"/>
    <lineage>
        <taxon>Bacteria</taxon>
        <taxon>Bacillati</taxon>
        <taxon>Actinomycetota</taxon>
        <taxon>Actinomycetes</taxon>
        <taxon>Frankiales</taxon>
        <taxon>Frankiaceae</taxon>
        <taxon>Parafrankia</taxon>
    </lineage>
</organism>
<dbReference type="InterPro" id="IPR036271">
    <property type="entry name" value="Tet_transcr_reg_TetR-rel_C_sf"/>
</dbReference>
<dbReference type="PRINTS" id="PR00455">
    <property type="entry name" value="HTHTETR"/>
</dbReference>